<reference evidence="2 3" key="1">
    <citation type="journal article" date="2014" name="PLoS Genet.">
        <title>Phylogenetically driven sequencing of extremely halophilic archaea reveals strategies for static and dynamic osmo-response.</title>
        <authorList>
            <person name="Becker E.A."/>
            <person name="Seitzer P.M."/>
            <person name="Tritt A."/>
            <person name="Larsen D."/>
            <person name="Krusor M."/>
            <person name="Yao A.I."/>
            <person name="Wu D."/>
            <person name="Madern D."/>
            <person name="Eisen J.A."/>
            <person name="Darling A.E."/>
            <person name="Facciotti M.T."/>
        </authorList>
    </citation>
    <scope>NUCLEOTIDE SEQUENCE [LARGE SCALE GENOMIC DNA]</scope>
    <source>
        <strain evidence="2 3">ATCC BAA-1513</strain>
    </source>
</reference>
<comment type="caution">
    <text evidence="2">The sequence shown here is derived from an EMBL/GenBank/DDBJ whole genome shotgun (WGS) entry which is preliminary data.</text>
</comment>
<dbReference type="InterPro" id="IPR050965">
    <property type="entry name" value="UPF0336/Enoyl-CoA_hydratase"/>
</dbReference>
<evidence type="ECO:0000313" key="2">
    <source>
        <dbReference type="EMBL" id="ELZ81066.1"/>
    </source>
</evidence>
<dbReference type="PANTHER" id="PTHR43437">
    <property type="entry name" value="HYDROXYACYL-THIOESTER DEHYDRATASE TYPE 2, MITOCHONDRIAL-RELATED"/>
    <property type="match status" value="1"/>
</dbReference>
<dbReference type="InterPro" id="IPR002539">
    <property type="entry name" value="MaoC-like_dom"/>
</dbReference>
<keyword evidence="3" id="KW-1185">Reference proteome</keyword>
<dbReference type="PANTHER" id="PTHR43437:SF3">
    <property type="entry name" value="HYDROXYACYL-THIOESTER DEHYDRATASE TYPE 2, MITOCHONDRIAL"/>
    <property type="match status" value="1"/>
</dbReference>
<dbReference type="Gene3D" id="3.10.129.10">
    <property type="entry name" value="Hotdog Thioesterase"/>
    <property type="match status" value="1"/>
</dbReference>
<dbReference type="GO" id="GO:0006633">
    <property type="term" value="P:fatty acid biosynthetic process"/>
    <property type="evidence" value="ECO:0007669"/>
    <property type="project" value="TreeGrafter"/>
</dbReference>
<organism evidence="2 3">
    <name type="scientific">Haloferax elongans ATCC BAA-1513</name>
    <dbReference type="NCBI Taxonomy" id="1230453"/>
    <lineage>
        <taxon>Archaea</taxon>
        <taxon>Methanobacteriati</taxon>
        <taxon>Methanobacteriota</taxon>
        <taxon>Stenosarchaea group</taxon>
        <taxon>Halobacteria</taxon>
        <taxon>Halobacteriales</taxon>
        <taxon>Haloferacaceae</taxon>
        <taxon>Haloferax</taxon>
    </lineage>
</organism>
<proteinExistence type="predicted"/>
<dbReference type="EMBL" id="AOLK01000024">
    <property type="protein sequence ID" value="ELZ81066.1"/>
    <property type="molecule type" value="Genomic_DNA"/>
</dbReference>
<name>M0H955_HALEO</name>
<evidence type="ECO:0000259" key="1">
    <source>
        <dbReference type="Pfam" id="PF01575"/>
    </source>
</evidence>
<dbReference type="Proteomes" id="UP000011612">
    <property type="component" value="Unassembled WGS sequence"/>
</dbReference>
<dbReference type="AlphaFoldDB" id="M0H955"/>
<feature type="domain" description="MaoC-like" evidence="1">
    <location>
        <begin position="13"/>
        <end position="114"/>
    </location>
</feature>
<dbReference type="CDD" id="cd03449">
    <property type="entry name" value="R_hydratase"/>
    <property type="match status" value="1"/>
</dbReference>
<dbReference type="PATRIC" id="fig|1230453.4.peg.3794"/>
<dbReference type="OrthoDB" id="51509at2157"/>
<dbReference type="RefSeq" id="WP_008327134.1">
    <property type="nucleotide sequence ID" value="NZ_AOLK01000024.1"/>
</dbReference>
<dbReference type="InterPro" id="IPR029069">
    <property type="entry name" value="HotDog_dom_sf"/>
</dbReference>
<sequence length="131" mass="13632">MPVASVGDTADSTLDVTTDRIDAFAEVSGDTNPLHLDDDYAESSMFGGRIAHGMLAAGVVSAALANLPGEVVYLSQNLDFREPIRPGETVTATATVVEDLGDDKVRVETTAKTDETVVAGEAVVLSLPRAV</sequence>
<dbReference type="GO" id="GO:0019171">
    <property type="term" value="F:(3R)-hydroxyacyl-[acyl-carrier-protein] dehydratase activity"/>
    <property type="evidence" value="ECO:0007669"/>
    <property type="project" value="TreeGrafter"/>
</dbReference>
<protein>
    <submittedName>
        <fullName evidence="2">Acyl dehydratase</fullName>
    </submittedName>
</protein>
<dbReference type="SUPFAM" id="SSF54637">
    <property type="entry name" value="Thioesterase/thiol ester dehydrase-isomerase"/>
    <property type="match status" value="1"/>
</dbReference>
<evidence type="ECO:0000313" key="3">
    <source>
        <dbReference type="Proteomes" id="UP000011612"/>
    </source>
</evidence>
<dbReference type="STRING" id="1230453.C453_19055"/>
<accession>M0H955</accession>
<dbReference type="Pfam" id="PF01575">
    <property type="entry name" value="MaoC_dehydratas"/>
    <property type="match status" value="1"/>
</dbReference>
<gene>
    <name evidence="2" type="ORF">C453_19055</name>
</gene>